<gene>
    <name evidence="1" type="ORF">OSIN01602_LOCUS1689</name>
</gene>
<proteinExistence type="predicted"/>
<dbReference type="AlphaFoldDB" id="A0A7S1YXK0"/>
<dbReference type="EMBL" id="HBGO01002975">
    <property type="protein sequence ID" value="CAD9322015.1"/>
    <property type="molecule type" value="Transcribed_RNA"/>
</dbReference>
<evidence type="ECO:0000313" key="1">
    <source>
        <dbReference type="EMBL" id="CAD9322015.1"/>
    </source>
</evidence>
<sequence>MVVVLTSPFLKSEGSGTWNVGLQGAKASAQDAEGSTSMVGGETQGAFVGLLQPLQGRHQLRAIKEAALRFPTPFPKRIFVQVRFPLTSLPRFGQRRSYSEDTKPQAEHMLDHGAFLKRAPFFRSVLWSLR</sequence>
<protein>
    <submittedName>
        <fullName evidence="1">Uncharacterized protein</fullName>
    </submittedName>
</protein>
<accession>A0A7S1YXK0</accession>
<reference evidence="1" key="1">
    <citation type="submission" date="2021-01" db="EMBL/GenBank/DDBJ databases">
        <authorList>
            <person name="Corre E."/>
            <person name="Pelletier E."/>
            <person name="Niang G."/>
            <person name="Scheremetjew M."/>
            <person name="Finn R."/>
            <person name="Kale V."/>
            <person name="Holt S."/>
            <person name="Cochrane G."/>
            <person name="Meng A."/>
            <person name="Brown T."/>
            <person name="Cohen L."/>
        </authorList>
    </citation>
    <scope>NUCLEOTIDE SEQUENCE</scope>
    <source>
        <strain evidence="1">Grunow 1884</strain>
    </source>
</reference>
<organism evidence="1">
    <name type="scientific">Trieres chinensis</name>
    <name type="common">Marine centric diatom</name>
    <name type="synonym">Odontella sinensis</name>
    <dbReference type="NCBI Taxonomy" id="1514140"/>
    <lineage>
        <taxon>Eukaryota</taxon>
        <taxon>Sar</taxon>
        <taxon>Stramenopiles</taxon>
        <taxon>Ochrophyta</taxon>
        <taxon>Bacillariophyta</taxon>
        <taxon>Mediophyceae</taxon>
        <taxon>Biddulphiophycidae</taxon>
        <taxon>Eupodiscales</taxon>
        <taxon>Parodontellaceae</taxon>
        <taxon>Trieres</taxon>
    </lineage>
</organism>
<name>A0A7S1YXK0_TRICV</name>